<dbReference type="Proteomes" id="UP000018208">
    <property type="component" value="Unassembled WGS sequence"/>
</dbReference>
<keyword evidence="4" id="KW-1185">Reference proteome</keyword>
<dbReference type="Gene3D" id="1.10.1000.11">
    <property type="entry name" value="Arf Nucleotide-binding Site Opener,domain 2"/>
    <property type="match status" value="1"/>
</dbReference>
<reference evidence="2 3" key="1">
    <citation type="journal article" date="2014" name="PLoS Genet.">
        <title>The Genome of Spironucleus salmonicida Highlights a Fish Pathogen Adapted to Fluctuating Environments.</title>
        <authorList>
            <person name="Xu F."/>
            <person name="Jerlstrom-Hultqvist J."/>
            <person name="Einarsson E."/>
            <person name="Astvaldsson A."/>
            <person name="Svard S.G."/>
            <person name="Andersson J.O."/>
        </authorList>
    </citation>
    <scope>NUCLEOTIDE SEQUENCE</scope>
    <source>
        <strain evidence="3">ATCC 50377</strain>
    </source>
</reference>
<evidence type="ECO:0000313" key="3">
    <source>
        <dbReference type="EMBL" id="KAH0575286.1"/>
    </source>
</evidence>
<dbReference type="PROSITE" id="PS50190">
    <property type="entry name" value="SEC7"/>
    <property type="match status" value="1"/>
</dbReference>
<dbReference type="PANTHER" id="PTHR10663:SF388">
    <property type="entry name" value="GOLGI-SPECIFIC BREFELDIN A-RESISTANCE GUANINE NUCLEOTIDE EXCHANGE FACTOR 1"/>
    <property type="match status" value="1"/>
</dbReference>
<dbReference type="VEuPathDB" id="GiardiaDB:SS50377_22913"/>
<dbReference type="GO" id="GO:0032012">
    <property type="term" value="P:regulation of ARF protein signal transduction"/>
    <property type="evidence" value="ECO:0007669"/>
    <property type="project" value="InterPro"/>
</dbReference>
<dbReference type="Pfam" id="PF01369">
    <property type="entry name" value="Sec7"/>
    <property type="match status" value="1"/>
</dbReference>
<evidence type="ECO:0000313" key="4">
    <source>
        <dbReference type="Proteomes" id="UP000018208"/>
    </source>
</evidence>
<protein>
    <submittedName>
        <fullName evidence="3">Sec7 family protein</fullName>
    </submittedName>
    <submittedName>
        <fullName evidence="2">Sec7-domain-containing protein</fullName>
    </submittedName>
</protein>
<dbReference type="GO" id="GO:0005085">
    <property type="term" value="F:guanyl-nucleotide exchange factor activity"/>
    <property type="evidence" value="ECO:0007669"/>
    <property type="project" value="InterPro"/>
</dbReference>
<dbReference type="InterPro" id="IPR035999">
    <property type="entry name" value="Sec7_dom_sf"/>
</dbReference>
<dbReference type="GO" id="GO:0005737">
    <property type="term" value="C:cytoplasm"/>
    <property type="evidence" value="ECO:0007669"/>
    <property type="project" value="UniProtKB-ARBA"/>
</dbReference>
<proteinExistence type="predicted"/>
<dbReference type="SUPFAM" id="SSF48425">
    <property type="entry name" value="Sec7 domain"/>
    <property type="match status" value="1"/>
</dbReference>
<dbReference type="PANTHER" id="PTHR10663">
    <property type="entry name" value="GUANYL-NUCLEOTIDE EXCHANGE FACTOR"/>
    <property type="match status" value="1"/>
</dbReference>
<evidence type="ECO:0000313" key="2">
    <source>
        <dbReference type="EMBL" id="EST48759.1"/>
    </source>
</evidence>
<accession>V6M5Y1</accession>
<dbReference type="EMBL" id="AUWU02000003">
    <property type="protein sequence ID" value="KAH0575286.1"/>
    <property type="molecule type" value="Genomic_DNA"/>
</dbReference>
<evidence type="ECO:0000259" key="1">
    <source>
        <dbReference type="PROSITE" id="PS50190"/>
    </source>
</evidence>
<gene>
    <name evidence="2" type="ORF">SS50377_11081</name>
    <name evidence="3" type="ORF">SS50377_22913</name>
</gene>
<dbReference type="OrthoDB" id="430364at2759"/>
<dbReference type="GO" id="GO:0012505">
    <property type="term" value="C:endomembrane system"/>
    <property type="evidence" value="ECO:0007669"/>
    <property type="project" value="UniProtKB-ARBA"/>
</dbReference>
<reference evidence="3" key="2">
    <citation type="submission" date="2020-12" db="EMBL/GenBank/DDBJ databases">
        <title>New Spironucleus salmonicida genome in near-complete chromosomes.</title>
        <authorList>
            <person name="Xu F."/>
            <person name="Kurt Z."/>
            <person name="Jimenez-Gonzalez A."/>
            <person name="Astvaldsson A."/>
            <person name="Andersson J.O."/>
            <person name="Svard S.G."/>
        </authorList>
    </citation>
    <scope>NUCLEOTIDE SEQUENCE</scope>
    <source>
        <strain evidence="3">ATCC 50377</strain>
    </source>
</reference>
<name>V6M5Y1_9EUKA</name>
<organism evidence="2">
    <name type="scientific">Spironucleus salmonicida</name>
    <dbReference type="NCBI Taxonomy" id="348837"/>
    <lineage>
        <taxon>Eukaryota</taxon>
        <taxon>Metamonada</taxon>
        <taxon>Diplomonadida</taxon>
        <taxon>Hexamitidae</taxon>
        <taxon>Hexamitinae</taxon>
        <taxon>Spironucleus</taxon>
    </lineage>
</organism>
<dbReference type="InterPro" id="IPR023394">
    <property type="entry name" value="Sec7_C_sf"/>
</dbReference>
<feature type="domain" description="SEC7" evidence="1">
    <location>
        <begin position="509"/>
        <end position="750"/>
    </location>
</feature>
<dbReference type="SMART" id="SM00222">
    <property type="entry name" value="Sec7"/>
    <property type="match status" value="1"/>
</dbReference>
<dbReference type="EMBL" id="KI545978">
    <property type="protein sequence ID" value="EST48759.1"/>
    <property type="molecule type" value="Genomic_DNA"/>
</dbReference>
<dbReference type="InterPro" id="IPR000904">
    <property type="entry name" value="Sec7_dom"/>
</dbReference>
<dbReference type="GO" id="GO:0016192">
    <property type="term" value="P:vesicle-mediated transport"/>
    <property type="evidence" value="ECO:0007669"/>
    <property type="project" value="UniProtKB-ARBA"/>
</dbReference>
<sequence>MTVKLSRQQLSSLPSVVAALAAENKKDKDLKMALTALTTELDVAAKQSLYALELQPELIASVLTPLLARPPTAHLFRLLSLLPLSQISQISQIATSPFPEHLITLFQHPLARAPEAIPLLFPLLSAPISAESHLKLLICAFRQSPEALFQAVALACLKFDATPEILETLVSYCDKALKNVFLFDKFGPNFEAQERQNFVEIVPQILLIIAQNYPHNALNETFTELFYQIYSKLIQLIPISTNKNQNVYLYIIEHILKIFLPLFPISLFFDHITAFCVRILNFAEVRNFTLKSNVIMHLTRLFSSDDLDLRILEILPARRNVLLLDAEAEFPEKFTSATAENEFFLFQRKHFPPGRLLQLVYANFDCKFDFPDLFASIFKAFQDQIDILKQYKNANFQVEGVKNTRFYSQKLSIEAKRILDNLGDGNQYYSKISKFIRTCGVVNIEEGIFLNMKQEKQDVEMAYKSTNIIESLKNAFSRLIDSIATNFNLCDFSLKFCDFQPTFGLSSMPKIENQERKIKMQAGFQLFDEAPMKAISLFERLGYLPELTKLDGVEIEEEAPKKRVKRTFEQEFQHNLDLIDEFSCQYTNAESYFQSVVAFVFKYLKNADFDIGLSRTGFGELIGGARVLNRAILLHFTTFFEQNYLPQNAQFVSALRAFLGLFRLPGEGQVIDRIVSFFSWAYAKSANLSHRTTHGLSYAAIMLNTDLHNASARQGRMTREMFVRNTKQIDCSGELSDEFLGAVYDEIERSPFTLGSIEAIKAKFAILSKLGDDADAQASREGEACLEWVKIGMRQFNSEILSITNFEFQNCVFDEISMNHMIQRLGVENLKSLLNLTRAVEPSWPSQMCLQNALRLYLRSAMGEIRQEVVEIYISYSEILENPILQRPAFDSQSTALGAYRNGAFSPEFRTPKMSPQKLDLIQFLIERASFRSGLNDSLVDFGPKIEFGAALLQIGEVVSRCVYVDLLLRKGISRRFRNAGGPEALRQDLTESLFGNAEVVQNYIIISKYFAENQTLAKVEKLFANASALSNEEFKYFVEVLSTNAETEQKIYLNIDYQQFSISKLISTLSVKLEENLGQFEDLYPLVTPAVVSILSTSNHRLGSNIAISVHQIIMQYLLKNRSSENSRLFGQILAPFTQTLNSSELYMISIILSYLSSYLTIYDKNSLPPFQFLVSFAETVHETSRQFFISCENLIKKLDKSMNMKSQIVQLQGKEFVREINQSLIQTVKMLVFYVENEEIFEKVNELFSVLVLIQQNENCYISLYLELIQRFSKIPNQERKICKILCMFLSESNVEKRTQNQVLIRQFLREQNVEFLVAFCAESIDTFSSQSSACVGVIDGAETCGCGVHCGVEFVEIDENLAEKTLQILLQKVQYKQILNIIVNIIKRNQIKVDFLIQELVKIEFHEKLIFVWESALRMSQVALPYCCAFLKENMEQFGKQEWKFGLHFIFSNFLDNQTPEHASCVCEVLKIELAKPVADRKFLLEFIVQLQMDVFEKVFKDQVYDSLLECVLDDDLEIRKQVYWILKDWYKR</sequence>